<keyword evidence="8" id="KW-0862">Zinc</keyword>
<dbReference type="PROSITE" id="PS50178">
    <property type="entry name" value="ZF_FYVE"/>
    <property type="match status" value="1"/>
</dbReference>
<feature type="region of interest" description="Disordered" evidence="11">
    <location>
        <begin position="229"/>
        <end position="263"/>
    </location>
</feature>
<feature type="compositionally biased region" description="Polar residues" evidence="11">
    <location>
        <begin position="336"/>
        <end position="358"/>
    </location>
</feature>
<dbReference type="Gene3D" id="1.25.40.90">
    <property type="match status" value="1"/>
</dbReference>
<dbReference type="GO" id="GO:0010008">
    <property type="term" value="C:endosome membrane"/>
    <property type="evidence" value="ECO:0007669"/>
    <property type="project" value="UniProtKB-SubCell"/>
</dbReference>
<evidence type="ECO:0000256" key="2">
    <source>
        <dbReference type="ARBA" id="ARBA00008597"/>
    </source>
</evidence>
<keyword evidence="15" id="KW-1185">Reference proteome</keyword>
<evidence type="ECO:0000256" key="5">
    <source>
        <dbReference type="ARBA" id="ARBA00022737"/>
    </source>
</evidence>
<dbReference type="Gene3D" id="6.10.140.100">
    <property type="match status" value="1"/>
</dbReference>
<dbReference type="EMBL" id="KV454215">
    <property type="protein sequence ID" value="ODQ56758.1"/>
    <property type="molecule type" value="Genomic_DNA"/>
</dbReference>
<evidence type="ECO:0000256" key="10">
    <source>
        <dbReference type="PROSITE-ProRule" id="PRU00091"/>
    </source>
</evidence>
<dbReference type="GeneID" id="30199748"/>
<evidence type="ECO:0000256" key="9">
    <source>
        <dbReference type="ARBA" id="ARBA00023136"/>
    </source>
</evidence>
<protein>
    <recommendedName>
        <fullName evidence="3">Vacuolar protein sorting-associated protein 27</fullName>
    </recommendedName>
</protein>
<evidence type="ECO:0000256" key="7">
    <source>
        <dbReference type="ARBA" id="ARBA00022771"/>
    </source>
</evidence>
<comment type="subcellular location">
    <subcellularLocation>
        <location evidence="1">Endosome membrane</location>
        <topology evidence="1">Peripheral membrane protein</topology>
        <orientation evidence="1">Cytoplasmic side</orientation>
    </subcellularLocation>
</comment>
<dbReference type="Pfam" id="PF02809">
    <property type="entry name" value="UIM"/>
    <property type="match status" value="2"/>
</dbReference>
<dbReference type="GO" id="GO:0033565">
    <property type="term" value="C:ESCRT-0 complex"/>
    <property type="evidence" value="ECO:0007669"/>
    <property type="project" value="EnsemblFungi"/>
</dbReference>
<dbReference type="GO" id="GO:0016740">
    <property type="term" value="F:transferase activity"/>
    <property type="evidence" value="ECO:0007669"/>
    <property type="project" value="UniProtKB-KW"/>
</dbReference>
<dbReference type="RefSeq" id="XP_019035965.1">
    <property type="nucleotide sequence ID" value="XM_019182502.1"/>
</dbReference>
<evidence type="ECO:0000256" key="3">
    <source>
        <dbReference type="ARBA" id="ARBA00017753"/>
    </source>
</evidence>
<keyword evidence="6" id="KW-0967">Endosome</keyword>
<dbReference type="GO" id="GO:0005774">
    <property type="term" value="C:vacuolar membrane"/>
    <property type="evidence" value="ECO:0007669"/>
    <property type="project" value="EnsemblFungi"/>
</dbReference>
<dbReference type="GO" id="GO:0140504">
    <property type="term" value="P:microlipophagy"/>
    <property type="evidence" value="ECO:0007669"/>
    <property type="project" value="EnsemblFungi"/>
</dbReference>
<dbReference type="GO" id="GO:0043130">
    <property type="term" value="F:ubiquitin binding"/>
    <property type="evidence" value="ECO:0007669"/>
    <property type="project" value="EnsemblFungi"/>
</dbReference>
<organism evidence="14 15">
    <name type="scientific">Wickerhamomyces anomalus (strain ATCC 58044 / CBS 1984 / NCYC 433 / NRRL Y-366-8)</name>
    <name type="common">Yeast</name>
    <name type="synonym">Hansenula anomala</name>
    <dbReference type="NCBI Taxonomy" id="683960"/>
    <lineage>
        <taxon>Eukaryota</taxon>
        <taxon>Fungi</taxon>
        <taxon>Dikarya</taxon>
        <taxon>Ascomycota</taxon>
        <taxon>Saccharomycotina</taxon>
        <taxon>Saccharomycetes</taxon>
        <taxon>Phaffomycetales</taxon>
        <taxon>Wickerhamomycetaceae</taxon>
        <taxon>Wickerhamomyces</taxon>
    </lineage>
</organism>
<dbReference type="SMART" id="SM00726">
    <property type="entry name" value="UIM"/>
    <property type="match status" value="2"/>
</dbReference>
<feature type="region of interest" description="Disordered" evidence="11">
    <location>
        <begin position="458"/>
        <end position="480"/>
    </location>
</feature>
<dbReference type="SUPFAM" id="SSF48464">
    <property type="entry name" value="ENTH/VHS domain"/>
    <property type="match status" value="1"/>
</dbReference>
<dbReference type="PANTHER" id="PTHR47794">
    <property type="entry name" value="VACUOLAR PROTEIN SORTING-ASSOCIATED PROTEIN 27"/>
    <property type="match status" value="1"/>
</dbReference>
<dbReference type="Pfam" id="PF00790">
    <property type="entry name" value="VHS"/>
    <property type="match status" value="1"/>
</dbReference>
<evidence type="ECO:0000256" key="4">
    <source>
        <dbReference type="ARBA" id="ARBA00022723"/>
    </source>
</evidence>
<dbReference type="PIRSF" id="PIRSF036956">
    <property type="entry name" value="Hrs_Vps27"/>
    <property type="match status" value="1"/>
</dbReference>
<evidence type="ECO:0000259" key="12">
    <source>
        <dbReference type="PROSITE" id="PS50178"/>
    </source>
</evidence>
<feature type="region of interest" description="Disordered" evidence="11">
    <location>
        <begin position="280"/>
        <end position="307"/>
    </location>
</feature>
<comment type="similarity">
    <text evidence="2">Belongs to the VPS27 family.</text>
</comment>
<dbReference type="AlphaFoldDB" id="A0A1E3NUF1"/>
<evidence type="ECO:0000313" key="14">
    <source>
        <dbReference type="EMBL" id="ODQ56758.1"/>
    </source>
</evidence>
<sequence>MSWFGSSTVTIDAQIERATDESIPFGETDLATSLEITDLIRSKQVLPKDAMRSLKKRLTSTKNPNTQLSTLHLIDTCVKNGGNHFIVEISSREFIDSIVSIIHDDKTNENVRDLSLDLIQNWAIAFKENFQFKYVVSTYEQLKSDGYNFPPIGSEISSNLFDSSAPPEWEDSDACMICSTLFSMLNRKHHCRNCGGVFCQSHSSKSLPLPHLGITEPVRVCDTCFDELSSKSSKGHKSKKTRRSKHQKEVSRARAQYDSDDDEDLKKALALSLRESQGYTQVPIPVIPPPQPTQQPKAQTVNEGDDDEDMKAAIAASLKDLEDKKLANQQQQQQQPIDNSPYANLLPQSNSQSYQSNIAPQAPSVNQNLNIISSNEESDIRQFASKVDYYKSNPSATTDMNELHDSYRRAVPLTPKLSSDLNESIDKYDKLVDMNSKIDTVMRLYNKLLDERIERESNYQRQYQQQAQYQPSSYQQYPPQ</sequence>
<evidence type="ECO:0000313" key="15">
    <source>
        <dbReference type="Proteomes" id="UP000094112"/>
    </source>
</evidence>
<feature type="compositionally biased region" description="Basic residues" evidence="11">
    <location>
        <begin position="233"/>
        <end position="246"/>
    </location>
</feature>
<feature type="compositionally biased region" description="Low complexity" evidence="11">
    <location>
        <begin position="459"/>
        <end position="480"/>
    </location>
</feature>
<proteinExistence type="inferred from homology"/>
<dbReference type="GO" id="GO:0036435">
    <property type="term" value="F:K48-linked polyubiquitin modification-dependent protein binding"/>
    <property type="evidence" value="ECO:0007669"/>
    <property type="project" value="EnsemblFungi"/>
</dbReference>
<dbReference type="InterPro" id="IPR013083">
    <property type="entry name" value="Znf_RING/FYVE/PHD"/>
</dbReference>
<dbReference type="InterPro" id="IPR003903">
    <property type="entry name" value="UIM_dom"/>
</dbReference>
<dbReference type="Gene3D" id="1.20.5.1940">
    <property type="match status" value="1"/>
</dbReference>
<accession>A0A1E3NUF1</accession>
<reference evidence="14 15" key="1">
    <citation type="journal article" date="2016" name="Proc. Natl. Acad. Sci. U.S.A.">
        <title>Comparative genomics of biotechnologically important yeasts.</title>
        <authorList>
            <person name="Riley R."/>
            <person name="Haridas S."/>
            <person name="Wolfe K.H."/>
            <person name="Lopes M.R."/>
            <person name="Hittinger C.T."/>
            <person name="Goeker M."/>
            <person name="Salamov A.A."/>
            <person name="Wisecaver J.H."/>
            <person name="Long T.M."/>
            <person name="Calvey C.H."/>
            <person name="Aerts A.L."/>
            <person name="Barry K.W."/>
            <person name="Choi C."/>
            <person name="Clum A."/>
            <person name="Coughlan A.Y."/>
            <person name="Deshpande S."/>
            <person name="Douglass A.P."/>
            <person name="Hanson S.J."/>
            <person name="Klenk H.-P."/>
            <person name="LaButti K.M."/>
            <person name="Lapidus A."/>
            <person name="Lindquist E.A."/>
            <person name="Lipzen A.M."/>
            <person name="Meier-Kolthoff J.P."/>
            <person name="Ohm R.A."/>
            <person name="Otillar R.P."/>
            <person name="Pangilinan J.L."/>
            <person name="Peng Y."/>
            <person name="Rokas A."/>
            <person name="Rosa C.A."/>
            <person name="Scheuner C."/>
            <person name="Sibirny A.A."/>
            <person name="Slot J.C."/>
            <person name="Stielow J.B."/>
            <person name="Sun H."/>
            <person name="Kurtzman C.P."/>
            <person name="Blackwell M."/>
            <person name="Grigoriev I.V."/>
            <person name="Jeffries T.W."/>
        </authorList>
    </citation>
    <scope>NUCLEOTIDE SEQUENCE [LARGE SCALE GENOMIC DNA]</scope>
    <source>
        <strain evidence="15">ATCC 58044 / CBS 1984 / NCYC 433 / NRRL Y-366-8</strain>
    </source>
</reference>
<dbReference type="InterPro" id="IPR011011">
    <property type="entry name" value="Znf_FYVE_PHD"/>
</dbReference>
<dbReference type="Gene3D" id="3.30.40.10">
    <property type="entry name" value="Zinc/RING finger domain, C3HC4 (zinc finger)"/>
    <property type="match status" value="1"/>
</dbReference>
<feature type="domain" description="VHS" evidence="13">
    <location>
        <begin position="20"/>
        <end position="150"/>
    </location>
</feature>
<dbReference type="Pfam" id="PF21356">
    <property type="entry name" value="Vps27_GAT-like"/>
    <property type="match status" value="1"/>
</dbReference>
<dbReference type="PROSITE" id="PS50179">
    <property type="entry name" value="VHS"/>
    <property type="match status" value="1"/>
</dbReference>
<dbReference type="GO" id="GO:0070530">
    <property type="term" value="F:K63-linked polyubiquitin modification-dependent protein binding"/>
    <property type="evidence" value="ECO:0007669"/>
    <property type="project" value="EnsemblFungi"/>
</dbReference>
<dbReference type="GO" id="GO:1904669">
    <property type="term" value="P:ATP export"/>
    <property type="evidence" value="ECO:0007669"/>
    <property type="project" value="EnsemblFungi"/>
</dbReference>
<dbReference type="InterPro" id="IPR000306">
    <property type="entry name" value="Znf_FYVE"/>
</dbReference>
<dbReference type="InterPro" id="IPR049425">
    <property type="entry name" value="Vps27_GAT-like"/>
</dbReference>
<name>A0A1E3NUF1_WICAA</name>
<evidence type="ECO:0000256" key="11">
    <source>
        <dbReference type="SAM" id="MobiDB-lite"/>
    </source>
</evidence>
<feature type="non-terminal residue" evidence="14">
    <location>
        <position position="480"/>
    </location>
</feature>
<dbReference type="FunFam" id="3.30.40.10:FF:000345">
    <property type="entry name" value="Vacuolar protein sorting-associated protein 27"/>
    <property type="match status" value="1"/>
</dbReference>
<dbReference type="PANTHER" id="PTHR47794:SF1">
    <property type="entry name" value="VACUOLAR PROTEIN SORTING-ASSOCIATED PROTEIN 27"/>
    <property type="match status" value="1"/>
</dbReference>
<dbReference type="CDD" id="cd16979">
    <property type="entry name" value="VHS_Vps27"/>
    <property type="match status" value="1"/>
</dbReference>
<dbReference type="SMART" id="SM00064">
    <property type="entry name" value="FYVE"/>
    <property type="match status" value="1"/>
</dbReference>
<dbReference type="GO" id="GO:0043328">
    <property type="term" value="P:protein transport to vacuole involved in ubiquitin-dependent protein catabolic process via the multivesicular body sorting pathway"/>
    <property type="evidence" value="ECO:0007669"/>
    <property type="project" value="TreeGrafter"/>
</dbReference>
<evidence type="ECO:0000256" key="1">
    <source>
        <dbReference type="ARBA" id="ARBA00004125"/>
    </source>
</evidence>
<dbReference type="STRING" id="683960.A0A1E3NUF1"/>
<dbReference type="PROSITE" id="PS50330">
    <property type="entry name" value="UIM"/>
    <property type="match status" value="2"/>
</dbReference>
<keyword evidence="14" id="KW-0808">Transferase</keyword>
<dbReference type="GO" id="GO:0019904">
    <property type="term" value="F:protein domain specific binding"/>
    <property type="evidence" value="ECO:0007669"/>
    <property type="project" value="EnsemblFungi"/>
</dbReference>
<dbReference type="Pfam" id="PF01363">
    <property type="entry name" value="FYVE"/>
    <property type="match status" value="1"/>
</dbReference>
<feature type="domain" description="FYVE-type" evidence="12">
    <location>
        <begin position="169"/>
        <end position="229"/>
    </location>
</feature>
<dbReference type="GO" id="GO:0008270">
    <property type="term" value="F:zinc ion binding"/>
    <property type="evidence" value="ECO:0007669"/>
    <property type="project" value="UniProtKB-KW"/>
</dbReference>
<evidence type="ECO:0000259" key="13">
    <source>
        <dbReference type="PROSITE" id="PS50179"/>
    </source>
</evidence>
<gene>
    <name evidence="14" type="ORF">WICANDRAFT_37004</name>
</gene>
<keyword evidence="7 10" id="KW-0863">Zinc-finger</keyword>
<dbReference type="InterPro" id="IPR017455">
    <property type="entry name" value="Znf_FYVE-rel"/>
</dbReference>
<dbReference type="GO" id="GO:0046982">
    <property type="term" value="F:protein heterodimerization activity"/>
    <property type="evidence" value="ECO:0007669"/>
    <property type="project" value="EnsemblFungi"/>
</dbReference>
<keyword evidence="5" id="KW-0677">Repeat</keyword>
<evidence type="ECO:0000256" key="6">
    <source>
        <dbReference type="ARBA" id="ARBA00022753"/>
    </source>
</evidence>
<dbReference type="OrthoDB" id="957735at2759"/>
<dbReference type="SUPFAM" id="SSF57903">
    <property type="entry name" value="FYVE/PHD zinc finger"/>
    <property type="match status" value="1"/>
</dbReference>
<dbReference type="InterPro" id="IPR017073">
    <property type="entry name" value="HGS/VPS27"/>
</dbReference>
<feature type="compositionally biased region" description="Basic and acidic residues" evidence="11">
    <location>
        <begin position="247"/>
        <end position="257"/>
    </location>
</feature>
<dbReference type="SMART" id="SM00288">
    <property type="entry name" value="VHS"/>
    <property type="match status" value="1"/>
</dbReference>
<evidence type="ECO:0000256" key="8">
    <source>
        <dbReference type="ARBA" id="ARBA00022833"/>
    </source>
</evidence>
<dbReference type="InterPro" id="IPR002014">
    <property type="entry name" value="VHS_dom"/>
</dbReference>
<keyword evidence="4" id="KW-0479">Metal-binding</keyword>
<dbReference type="GO" id="GO:0045053">
    <property type="term" value="P:protein retention in Golgi apparatus"/>
    <property type="evidence" value="ECO:0007669"/>
    <property type="project" value="EnsemblFungi"/>
</dbReference>
<dbReference type="GO" id="GO:0006623">
    <property type="term" value="P:protein targeting to vacuole"/>
    <property type="evidence" value="ECO:0007669"/>
    <property type="project" value="EnsemblFungi"/>
</dbReference>
<dbReference type="InterPro" id="IPR008942">
    <property type="entry name" value="ENTH_VHS"/>
</dbReference>
<dbReference type="GO" id="GO:0006995">
    <property type="term" value="P:cellular response to nitrogen starvation"/>
    <property type="evidence" value="ECO:0007669"/>
    <property type="project" value="EnsemblFungi"/>
</dbReference>
<feature type="region of interest" description="Disordered" evidence="11">
    <location>
        <begin position="325"/>
        <end position="358"/>
    </location>
</feature>
<dbReference type="GO" id="GO:0009306">
    <property type="term" value="P:protein secretion"/>
    <property type="evidence" value="ECO:0007669"/>
    <property type="project" value="EnsemblFungi"/>
</dbReference>
<dbReference type="GO" id="GO:1903319">
    <property type="term" value="P:positive regulation of protein maturation"/>
    <property type="evidence" value="ECO:0007669"/>
    <property type="project" value="EnsemblFungi"/>
</dbReference>
<dbReference type="GO" id="GO:0032266">
    <property type="term" value="F:phosphatidylinositol-3-phosphate binding"/>
    <property type="evidence" value="ECO:0007669"/>
    <property type="project" value="EnsemblFungi"/>
</dbReference>
<dbReference type="Proteomes" id="UP000094112">
    <property type="component" value="Unassembled WGS sequence"/>
</dbReference>
<keyword evidence="9" id="KW-0472">Membrane</keyword>